<gene>
    <name evidence="11" type="ORF">GDO86_019334</name>
</gene>
<dbReference type="InterPro" id="IPR036179">
    <property type="entry name" value="Ig-like_dom_sf"/>
</dbReference>
<reference evidence="11" key="1">
    <citation type="thesis" date="2020" institute="ProQuest LLC" country="789 East Eisenhower Parkway, Ann Arbor, MI, USA">
        <title>Comparative Genomics and Chromosome Evolution.</title>
        <authorList>
            <person name="Mudd A.B."/>
        </authorList>
    </citation>
    <scope>NUCLEOTIDE SEQUENCE</scope>
    <source>
        <strain evidence="11">Female2</strain>
        <tissue evidence="11">Blood</tissue>
    </source>
</reference>
<dbReference type="Pfam" id="PF07686">
    <property type="entry name" value="V-set"/>
    <property type="match status" value="2"/>
</dbReference>
<evidence type="ECO:0000256" key="3">
    <source>
        <dbReference type="ARBA" id="ARBA00022729"/>
    </source>
</evidence>
<dbReference type="Gene3D" id="2.60.40.10">
    <property type="entry name" value="Immunoglobulins"/>
    <property type="match status" value="3"/>
</dbReference>
<dbReference type="EMBL" id="JAACNH010003259">
    <property type="protein sequence ID" value="KAG8429745.1"/>
    <property type="molecule type" value="Genomic_DNA"/>
</dbReference>
<feature type="chain" id="PRO_5035863034" description="Ig-like domain-containing protein" evidence="9">
    <location>
        <begin position="21"/>
        <end position="411"/>
    </location>
</feature>
<dbReference type="SMART" id="SM00406">
    <property type="entry name" value="IGv"/>
    <property type="match status" value="2"/>
</dbReference>
<dbReference type="InterPro" id="IPR003599">
    <property type="entry name" value="Ig_sub"/>
</dbReference>
<dbReference type="FunFam" id="2.60.40.10:FF:000191">
    <property type="entry name" value="Immunoglobulin superfamily member 3"/>
    <property type="match status" value="1"/>
</dbReference>
<keyword evidence="8" id="KW-0393">Immunoglobulin domain</keyword>
<feature type="domain" description="Ig-like" evidence="10">
    <location>
        <begin position="144"/>
        <end position="247"/>
    </location>
</feature>
<evidence type="ECO:0000256" key="4">
    <source>
        <dbReference type="ARBA" id="ARBA00022737"/>
    </source>
</evidence>
<dbReference type="PROSITE" id="PS50835">
    <property type="entry name" value="IG_LIKE"/>
    <property type="match status" value="3"/>
</dbReference>
<dbReference type="SMART" id="SM00409">
    <property type="entry name" value="IG"/>
    <property type="match status" value="3"/>
</dbReference>
<evidence type="ECO:0000256" key="2">
    <source>
        <dbReference type="ARBA" id="ARBA00022692"/>
    </source>
</evidence>
<feature type="domain" description="Ig-like" evidence="10">
    <location>
        <begin position="36"/>
        <end position="139"/>
    </location>
</feature>
<keyword evidence="6" id="KW-0472">Membrane</keyword>
<evidence type="ECO:0000256" key="5">
    <source>
        <dbReference type="ARBA" id="ARBA00022989"/>
    </source>
</evidence>
<evidence type="ECO:0000259" key="10">
    <source>
        <dbReference type="PROSITE" id="PS50835"/>
    </source>
</evidence>
<keyword evidence="3 9" id="KW-0732">Signal</keyword>
<dbReference type="PANTHER" id="PTHR12207:SF34">
    <property type="entry name" value="IMMUNOGLOBULIN SUPERFAMILY MEMBER 3"/>
    <property type="match status" value="1"/>
</dbReference>
<dbReference type="InterPro" id="IPR013106">
    <property type="entry name" value="Ig_V-set"/>
</dbReference>
<proteinExistence type="predicted"/>
<keyword evidence="12" id="KW-1185">Reference proteome</keyword>
<name>A0A8T2I9D6_9PIPI</name>
<feature type="domain" description="Ig-like" evidence="10">
    <location>
        <begin position="276"/>
        <end position="383"/>
    </location>
</feature>
<dbReference type="GO" id="GO:0016020">
    <property type="term" value="C:membrane"/>
    <property type="evidence" value="ECO:0007669"/>
    <property type="project" value="UniProtKB-SubCell"/>
</dbReference>
<dbReference type="Proteomes" id="UP000812440">
    <property type="component" value="Unassembled WGS sequence"/>
</dbReference>
<feature type="signal peptide" evidence="9">
    <location>
        <begin position="1"/>
        <end position="20"/>
    </location>
</feature>
<evidence type="ECO:0000313" key="11">
    <source>
        <dbReference type="EMBL" id="KAG8429745.1"/>
    </source>
</evidence>
<dbReference type="OrthoDB" id="9890427at2759"/>
<keyword evidence="2" id="KW-0812">Transmembrane</keyword>
<dbReference type="InterPro" id="IPR007110">
    <property type="entry name" value="Ig-like_dom"/>
</dbReference>
<comment type="caution">
    <text evidence="11">The sequence shown here is derived from an EMBL/GenBank/DDBJ whole genome shotgun (WGS) entry which is preliminary data.</text>
</comment>
<dbReference type="InterPro" id="IPR013783">
    <property type="entry name" value="Ig-like_fold"/>
</dbReference>
<dbReference type="AlphaFoldDB" id="A0A8T2I9D6"/>
<evidence type="ECO:0000256" key="9">
    <source>
        <dbReference type="SAM" id="SignalP"/>
    </source>
</evidence>
<evidence type="ECO:0000256" key="1">
    <source>
        <dbReference type="ARBA" id="ARBA00004479"/>
    </source>
</evidence>
<evidence type="ECO:0000256" key="8">
    <source>
        <dbReference type="ARBA" id="ARBA00023319"/>
    </source>
</evidence>
<dbReference type="PANTHER" id="PTHR12207">
    <property type="entry name" value="V-SET AND TRANSMEMBRANE DOMAIN-CONTAINING PROTEIN"/>
    <property type="match status" value="1"/>
</dbReference>
<dbReference type="FunFam" id="2.60.40.10:FF:000491">
    <property type="entry name" value="Immunoglobulin superfamily, member 3"/>
    <property type="match status" value="2"/>
</dbReference>
<protein>
    <recommendedName>
        <fullName evidence="10">Ig-like domain-containing protein</fullName>
    </recommendedName>
</protein>
<accession>A0A8T2I9D6</accession>
<dbReference type="SUPFAM" id="SSF48726">
    <property type="entry name" value="Immunoglobulin"/>
    <property type="match status" value="3"/>
</dbReference>
<organism evidence="11 12">
    <name type="scientific">Hymenochirus boettgeri</name>
    <name type="common">Congo dwarf clawed frog</name>
    <dbReference type="NCBI Taxonomy" id="247094"/>
    <lineage>
        <taxon>Eukaryota</taxon>
        <taxon>Metazoa</taxon>
        <taxon>Chordata</taxon>
        <taxon>Craniata</taxon>
        <taxon>Vertebrata</taxon>
        <taxon>Euteleostomi</taxon>
        <taxon>Amphibia</taxon>
        <taxon>Batrachia</taxon>
        <taxon>Anura</taxon>
        <taxon>Pipoidea</taxon>
        <taxon>Pipidae</taxon>
        <taxon>Pipinae</taxon>
        <taxon>Hymenochirus</taxon>
    </lineage>
</organism>
<evidence type="ECO:0000313" key="12">
    <source>
        <dbReference type="Proteomes" id="UP000812440"/>
    </source>
</evidence>
<keyword evidence="7" id="KW-1015">Disulfide bond</keyword>
<evidence type="ECO:0000256" key="7">
    <source>
        <dbReference type="ARBA" id="ARBA00023157"/>
    </source>
</evidence>
<dbReference type="InterPro" id="IPR051102">
    <property type="entry name" value="IgSF_V-set/TM_domain"/>
</dbReference>
<evidence type="ECO:0000256" key="6">
    <source>
        <dbReference type="ARBA" id="ARBA00023136"/>
    </source>
</evidence>
<feature type="non-terminal residue" evidence="11">
    <location>
        <position position="411"/>
    </location>
</feature>
<keyword evidence="4" id="KW-0677">Repeat</keyword>
<sequence length="411" mass="45458">MGSAAMLLLTGILFAGVSWAQREVTIQKGPLYRTAGSHMSMWCSVRGYKGPSQQNFLWSIYLPSAPEKEIQIVSTEDTSFSYAIYLPRVRSGDIYVERVSGDRALLHIRQLQEQDAGEYECHTPNTDPSYHGSYSAKMNLAVIPDTLVVSLAPQSLHKVEGSSLQVTCDVSQNSSQHTHLSVTWYRLSGELADDVISLTQNFSVWAGPSYSQRHSVGDVRMDKLGDSTFRLTLYNLQTSDQGEFYCQGTEWIQDPDGSWFAMTQKRSEGTSVTVQPTGTSLTVTVTSNSSSVLEGVAISLACSVASLSGPQSRISTSWYLQDKQGRQREVVRQDRDGVIWAGDMYRERQVSGGLRAVRSGTDTFSLELENSQRTDEGSYECRVAEWVLAPDGEWHVLGERSAQTSVDIVAL</sequence>
<keyword evidence="5" id="KW-1133">Transmembrane helix</keyword>
<comment type="subcellular location">
    <subcellularLocation>
        <location evidence="1">Membrane</location>
        <topology evidence="1">Single-pass type I membrane protein</topology>
    </subcellularLocation>
</comment>